<dbReference type="Proteomes" id="UP000095598">
    <property type="component" value="Unassembled WGS sequence"/>
</dbReference>
<sequence>MNLLDILDLDLIDLDMDATDKDGVLKQLSSMLYKKGNIKDLDKFLEAVYERESIGETGLGGIAIPHGLTDQVINASVAIGKVKQPVEWESLDDQPVSLIFLLAAPTGDLQKTHLQNLSQLASVVAHKAHVDALMKCETKEEFFELFETYFNEFTKRKEA</sequence>
<dbReference type="Gene3D" id="3.40.930.10">
    <property type="entry name" value="Mannitol-specific EII, Chain A"/>
    <property type="match status" value="1"/>
</dbReference>
<dbReference type="PROSITE" id="PS51094">
    <property type="entry name" value="PTS_EIIA_TYPE_2"/>
    <property type="match status" value="1"/>
</dbReference>
<reference evidence="9 13" key="2">
    <citation type="journal article" date="2020" name="Cell Host Microbe">
        <title>Functional and Genomic Variation between Human-Derived Isolates of Lachnospiraceae Reveals Inter- and Intra-Species Diversity.</title>
        <authorList>
            <person name="Sorbara M.T."/>
            <person name="Littmann E.R."/>
            <person name="Fontana E."/>
            <person name="Moody T.U."/>
            <person name="Kohout C.E."/>
            <person name="Gjonbalaj M."/>
            <person name="Eaton V."/>
            <person name="Seok R."/>
            <person name="Leiner I.M."/>
            <person name="Pamer E.G."/>
        </authorList>
    </citation>
    <scope>NUCLEOTIDE SEQUENCE [LARGE SCALE GENOMIC DNA]</scope>
    <source>
        <strain evidence="9 13">MSK.14.57</strain>
    </source>
</reference>
<dbReference type="EMBL" id="CYXT01000008">
    <property type="protein sequence ID" value="CUM90399.1"/>
    <property type="molecule type" value="Genomic_DNA"/>
</dbReference>
<keyword evidence="5" id="KW-0598">Phosphotransferase system</keyword>
<dbReference type="OrthoDB" id="95460at2"/>
<dbReference type="EMBL" id="CP132968">
    <property type="protein sequence ID" value="WMD16596.1"/>
    <property type="molecule type" value="Genomic_DNA"/>
</dbReference>
<dbReference type="InterPro" id="IPR051541">
    <property type="entry name" value="PTS_SugarTrans_NitroReg"/>
</dbReference>
<dbReference type="EMBL" id="CZAU01000001">
    <property type="protein sequence ID" value="CUO88759.1"/>
    <property type="molecule type" value="Genomic_DNA"/>
</dbReference>
<dbReference type="Proteomes" id="UP001243496">
    <property type="component" value="Chromosome"/>
</dbReference>
<keyword evidence="3 9" id="KW-0762">Sugar transport</keyword>
<dbReference type="GO" id="GO:0009401">
    <property type="term" value="P:phosphoenolpyruvate-dependent sugar phosphotransferase system"/>
    <property type="evidence" value="ECO:0007669"/>
    <property type="project" value="UniProtKB-KW"/>
</dbReference>
<keyword evidence="4" id="KW-0808">Transferase</keyword>
<dbReference type="InterPro" id="IPR002178">
    <property type="entry name" value="PTS_EIIA_type-2_dom"/>
</dbReference>
<gene>
    <name evidence="8" type="primary">fruA_1</name>
    <name evidence="7" type="synonym">fruA_4</name>
    <name evidence="7" type="ORF">ERS852425_01357</name>
    <name evidence="8" type="ORF">ERS852520_00084</name>
    <name evidence="9" type="ORF">G5A72_06575</name>
    <name evidence="10" type="ORF">RBI15_00440</name>
</gene>
<dbReference type="GO" id="GO:0016020">
    <property type="term" value="C:membrane"/>
    <property type="evidence" value="ECO:0007669"/>
    <property type="project" value="InterPro"/>
</dbReference>
<evidence type="ECO:0000313" key="12">
    <source>
        <dbReference type="Proteomes" id="UP000095598"/>
    </source>
</evidence>
<dbReference type="GO" id="GO:0008982">
    <property type="term" value="F:protein-N(PI)-phosphohistidine-sugar phosphotransferase activity"/>
    <property type="evidence" value="ECO:0007669"/>
    <property type="project" value="InterPro"/>
</dbReference>
<dbReference type="EMBL" id="JAAITB010000012">
    <property type="protein sequence ID" value="NSJ79256.1"/>
    <property type="molecule type" value="Genomic_DNA"/>
</dbReference>
<reference evidence="10" key="4">
    <citation type="submission" date="2023-08" db="EMBL/GenBank/DDBJ databases">
        <title>Complete Genome Sequences of butyrate producing Anaerostipes hadrus strains BA1 and GIF7 isolated from the terminal ileum of a healthy lean male.</title>
        <authorList>
            <person name="Low A."/>
            <person name="Sheludchenko M."/>
            <person name="Cheng H.E."/>
            <person name="Koh X.Q."/>
            <person name="Lee J."/>
        </authorList>
    </citation>
    <scope>NUCLEOTIDE SEQUENCE</scope>
    <source>
        <strain evidence="10">BA1</strain>
    </source>
</reference>
<dbReference type="InterPro" id="IPR016152">
    <property type="entry name" value="PTrfase/Anion_transptr"/>
</dbReference>
<evidence type="ECO:0000313" key="10">
    <source>
        <dbReference type="EMBL" id="WMD16596.1"/>
    </source>
</evidence>
<protein>
    <submittedName>
        <fullName evidence="8">EIIABC-Fru</fullName>
    </submittedName>
    <submittedName>
        <fullName evidence="9">PTS sugar transporter subunit IIA</fullName>
    </submittedName>
</protein>
<evidence type="ECO:0000256" key="1">
    <source>
        <dbReference type="ARBA" id="ARBA00022448"/>
    </source>
</evidence>
<evidence type="ECO:0000256" key="5">
    <source>
        <dbReference type="ARBA" id="ARBA00022683"/>
    </source>
</evidence>
<keyword evidence="13" id="KW-1185">Reference proteome</keyword>
<dbReference type="Proteomes" id="UP000095564">
    <property type="component" value="Unassembled WGS sequence"/>
</dbReference>
<keyword evidence="2" id="KW-0597">Phosphoprotein</keyword>
<evidence type="ECO:0000259" key="6">
    <source>
        <dbReference type="PROSITE" id="PS51094"/>
    </source>
</evidence>
<keyword evidence="1" id="KW-0813">Transport</keyword>
<dbReference type="NCBIfam" id="TIGR00848">
    <property type="entry name" value="fruA"/>
    <property type="match status" value="1"/>
</dbReference>
<dbReference type="CDD" id="cd00211">
    <property type="entry name" value="PTS_IIA_fru"/>
    <property type="match status" value="1"/>
</dbReference>
<accession>A0A174IV58</accession>
<dbReference type="InterPro" id="IPR004715">
    <property type="entry name" value="PTS_IIA_fruc"/>
</dbReference>
<evidence type="ECO:0000313" key="9">
    <source>
        <dbReference type="EMBL" id="NSJ79256.1"/>
    </source>
</evidence>
<name>A0A174IV58_ANAHA</name>
<evidence type="ECO:0000313" key="7">
    <source>
        <dbReference type="EMBL" id="CUM90399.1"/>
    </source>
</evidence>
<dbReference type="Pfam" id="PF00359">
    <property type="entry name" value="PTS_EIIA_2"/>
    <property type="match status" value="1"/>
</dbReference>
<dbReference type="Proteomes" id="UP001644750">
    <property type="component" value="Unassembled WGS sequence"/>
</dbReference>
<evidence type="ECO:0000313" key="11">
    <source>
        <dbReference type="Proteomes" id="UP000095564"/>
    </source>
</evidence>
<reference evidence="9" key="3">
    <citation type="submission" date="2020-02" db="EMBL/GenBank/DDBJ databases">
        <authorList>
            <person name="Littmann E."/>
            <person name="Sorbara M."/>
        </authorList>
    </citation>
    <scope>NUCLEOTIDE SEQUENCE</scope>
    <source>
        <strain evidence="9">MSK.14.57</strain>
    </source>
</reference>
<evidence type="ECO:0000256" key="4">
    <source>
        <dbReference type="ARBA" id="ARBA00022679"/>
    </source>
</evidence>
<dbReference type="PANTHER" id="PTHR47738">
    <property type="entry name" value="PTS SYSTEM FRUCTOSE-LIKE EIIA COMPONENT-RELATED"/>
    <property type="match status" value="1"/>
</dbReference>
<organism evidence="8 11">
    <name type="scientific">Anaerostipes hadrus</name>
    <dbReference type="NCBI Taxonomy" id="649756"/>
    <lineage>
        <taxon>Bacteria</taxon>
        <taxon>Bacillati</taxon>
        <taxon>Bacillota</taxon>
        <taxon>Clostridia</taxon>
        <taxon>Lachnospirales</taxon>
        <taxon>Lachnospiraceae</taxon>
        <taxon>Anaerostipes</taxon>
    </lineage>
</organism>
<dbReference type="AlphaFoldDB" id="A0A174IV58"/>
<evidence type="ECO:0000256" key="3">
    <source>
        <dbReference type="ARBA" id="ARBA00022597"/>
    </source>
</evidence>
<dbReference type="GeneID" id="92739830"/>
<reference evidence="11 12" key="1">
    <citation type="submission" date="2015-09" db="EMBL/GenBank/DDBJ databases">
        <authorList>
            <consortium name="Pathogen Informatics"/>
        </authorList>
    </citation>
    <scope>NUCLEOTIDE SEQUENCE [LARGE SCALE GENOMIC DNA]</scope>
    <source>
        <strain evidence="7 12">2789STDY5608868</strain>
        <strain evidence="8 11">2789STDY5834908</strain>
    </source>
</reference>
<evidence type="ECO:0000313" key="8">
    <source>
        <dbReference type="EMBL" id="CUO88759.1"/>
    </source>
</evidence>
<dbReference type="RefSeq" id="WP_009203153.1">
    <property type="nucleotide sequence ID" value="NZ_BAABYN010000001.1"/>
</dbReference>
<proteinExistence type="predicted"/>
<feature type="domain" description="PTS EIIA type-2" evidence="6">
    <location>
        <begin position="5"/>
        <end position="149"/>
    </location>
</feature>
<evidence type="ECO:0000256" key="2">
    <source>
        <dbReference type="ARBA" id="ARBA00022553"/>
    </source>
</evidence>
<dbReference type="SUPFAM" id="SSF55804">
    <property type="entry name" value="Phoshotransferase/anion transport protein"/>
    <property type="match status" value="1"/>
</dbReference>
<dbReference type="PANTHER" id="PTHR47738:SF2">
    <property type="entry name" value="PTS SYSTEM FRUCTOSE-LIKE EIIA COMPONENT"/>
    <property type="match status" value="1"/>
</dbReference>
<evidence type="ECO:0000313" key="13">
    <source>
        <dbReference type="Proteomes" id="UP001644750"/>
    </source>
</evidence>